<feature type="domain" description="Amidohydrolase-related" evidence="2">
    <location>
        <begin position="28"/>
        <end position="293"/>
    </location>
</feature>
<dbReference type="Gene3D" id="3.20.20.140">
    <property type="entry name" value="Metal-dependent hydrolases"/>
    <property type="match status" value="1"/>
</dbReference>
<dbReference type="GO" id="GO:0016787">
    <property type="term" value="F:hydrolase activity"/>
    <property type="evidence" value="ECO:0007669"/>
    <property type="project" value="UniProtKB-KW"/>
</dbReference>
<dbReference type="AlphaFoldDB" id="A0A1I0LK20"/>
<dbReference type="InterPro" id="IPR032466">
    <property type="entry name" value="Metal_Hydrolase"/>
</dbReference>
<evidence type="ECO:0000313" key="4">
    <source>
        <dbReference type="Proteomes" id="UP000199361"/>
    </source>
</evidence>
<protein>
    <submittedName>
        <fullName evidence="3">Predicted metal-dependent hydrolase, TIM-barrel fold</fullName>
    </submittedName>
</protein>
<dbReference type="SUPFAM" id="SSF51556">
    <property type="entry name" value="Metallo-dependent hydrolases"/>
    <property type="match status" value="1"/>
</dbReference>
<evidence type="ECO:0000313" key="3">
    <source>
        <dbReference type="EMBL" id="SEU40663.1"/>
    </source>
</evidence>
<gene>
    <name evidence="3" type="ORF">SAMN05421811_118112</name>
</gene>
<accession>A0A1I0LK20</accession>
<dbReference type="Proteomes" id="UP000199361">
    <property type="component" value="Unassembled WGS sequence"/>
</dbReference>
<reference evidence="3 4" key="1">
    <citation type="submission" date="2016-10" db="EMBL/GenBank/DDBJ databases">
        <authorList>
            <person name="de Groot N.N."/>
        </authorList>
    </citation>
    <scope>NUCLEOTIDE SEQUENCE [LARGE SCALE GENOMIC DNA]</scope>
    <source>
        <strain evidence="3 4">CGMCC 4.5598</strain>
    </source>
</reference>
<dbReference type="PANTHER" id="PTHR43569">
    <property type="entry name" value="AMIDOHYDROLASE"/>
    <property type="match status" value="1"/>
</dbReference>
<dbReference type="InterPro" id="IPR006680">
    <property type="entry name" value="Amidohydro-rel"/>
</dbReference>
<sequence>MSIPSERHTGASDLHGRGGRRLTDADFVDAHVHYWQPSVNDWYEALRSRPIYRDILPGDFPTCAAHVHVSAVSSPRSVLAEARWLEALRRETGFPSAVIGTTDPALPFPDIEASLEAQAESPAFRGLRVFSGLDPAAGTTRRLFRLLADHDWIFEIITRPADLPSYLPAIKDSPDTTFVLEHAGWPGGAEPEEFHQWREAIALLATSGNVDCKISGLGMALKTTDPARLRPFVETCLDLFGVDRCFFGSNFPVDSIAGTYADLMGAYGQITGGLSDEDQHKLFAANARHRYRLPD</sequence>
<dbReference type="Pfam" id="PF04909">
    <property type="entry name" value="Amidohydro_2"/>
    <property type="match status" value="1"/>
</dbReference>
<dbReference type="InterPro" id="IPR052350">
    <property type="entry name" value="Metallo-dep_Lactonases"/>
</dbReference>
<keyword evidence="3" id="KW-0378">Hydrolase</keyword>
<dbReference type="EMBL" id="FOHX01000018">
    <property type="protein sequence ID" value="SEU40663.1"/>
    <property type="molecule type" value="Genomic_DNA"/>
</dbReference>
<dbReference type="STRING" id="568860.SAMN05421811_118112"/>
<organism evidence="3 4">
    <name type="scientific">Nonomuraea wenchangensis</name>
    <dbReference type="NCBI Taxonomy" id="568860"/>
    <lineage>
        <taxon>Bacteria</taxon>
        <taxon>Bacillati</taxon>
        <taxon>Actinomycetota</taxon>
        <taxon>Actinomycetes</taxon>
        <taxon>Streptosporangiales</taxon>
        <taxon>Streptosporangiaceae</taxon>
        <taxon>Nonomuraea</taxon>
    </lineage>
</organism>
<proteinExistence type="inferred from homology"/>
<name>A0A1I0LK20_9ACTN</name>
<comment type="similarity">
    <text evidence="1">Belongs to the metallo-dependent hydrolases superfamily.</text>
</comment>
<evidence type="ECO:0000256" key="1">
    <source>
        <dbReference type="ARBA" id="ARBA00038310"/>
    </source>
</evidence>
<dbReference type="RefSeq" id="WP_177241103.1">
    <property type="nucleotide sequence ID" value="NZ_FOHX01000018.1"/>
</dbReference>
<evidence type="ECO:0000259" key="2">
    <source>
        <dbReference type="Pfam" id="PF04909"/>
    </source>
</evidence>
<dbReference type="PANTHER" id="PTHR43569:SF1">
    <property type="entry name" value="BLL3371 PROTEIN"/>
    <property type="match status" value="1"/>
</dbReference>
<keyword evidence="4" id="KW-1185">Reference proteome</keyword>